<gene>
    <name evidence="1" type="ordered locus">LEPBI_I0904</name>
</gene>
<dbReference type="KEGG" id="lbi:LEPBI_I0904"/>
<dbReference type="STRING" id="456481.LEPBI_I0904"/>
<dbReference type="Gene3D" id="1.10.10.10">
    <property type="entry name" value="Winged helix-like DNA-binding domain superfamily/Winged helix DNA-binding domain"/>
    <property type="match status" value="1"/>
</dbReference>
<dbReference type="InterPro" id="IPR036388">
    <property type="entry name" value="WH-like_DNA-bd_sf"/>
</dbReference>
<evidence type="ECO:0000313" key="1">
    <source>
        <dbReference type="EMBL" id="ABZ97029.1"/>
    </source>
</evidence>
<dbReference type="SUPFAM" id="SSF88659">
    <property type="entry name" value="Sigma3 and sigma4 domains of RNA polymerase sigma factors"/>
    <property type="match status" value="1"/>
</dbReference>
<dbReference type="Proteomes" id="UP000001847">
    <property type="component" value="Chromosome I"/>
</dbReference>
<dbReference type="AlphaFoldDB" id="B0SLX7"/>
<evidence type="ECO:0000313" key="2">
    <source>
        <dbReference type="Proteomes" id="UP000001847"/>
    </source>
</evidence>
<sequence>MWFPHFFRLLQTFPMLPKILDEKILPIISQARISNDLTYVKELLPIWMVDRLGKKRNITEDESSEMVVTILEVFSKMWTLSLKYQLTHVLGFFVTYIFNQYRNRFRKMELPESGELYLQLWNYESPANEEDPILEQVGILKLNLEQLPSFTALVLSLQFDLPMKQNLKQLLLWKLKENQMDPNLFFLECEGRRNIQQQLVERLTSMITRYTRKLYETTDPNRRLWYGKQKKIWMLRRTRALDRSFFSEREIAKWLGITRKAVRNHLSQGKHELRKVGKDLLHYA</sequence>
<reference evidence="1 2" key="1">
    <citation type="journal article" date="2008" name="PLoS ONE">
        <title>Genome sequence of the saprophyte Leptospira biflexa provides insights into the evolution of Leptospira and the pathogenesis of leptospirosis.</title>
        <authorList>
            <person name="Picardeau M."/>
            <person name="Bulach D.M."/>
            <person name="Bouchier C."/>
            <person name="Zuerner R.L."/>
            <person name="Zidane N."/>
            <person name="Wilson P.J."/>
            <person name="Creno S."/>
            <person name="Kuczek E.S."/>
            <person name="Bommezzadri S."/>
            <person name="Davis J.C."/>
            <person name="McGrath A."/>
            <person name="Johnson M.J."/>
            <person name="Boursaux-Eude C."/>
            <person name="Seemann T."/>
            <person name="Rouy Z."/>
            <person name="Coppel R.L."/>
            <person name="Rood J.I."/>
            <person name="Lajus A."/>
            <person name="Davies J.K."/>
            <person name="Medigue C."/>
            <person name="Adler B."/>
        </authorList>
    </citation>
    <scope>NUCLEOTIDE SEQUENCE [LARGE SCALE GENOMIC DNA]</scope>
    <source>
        <strain evidence="2">Patoc 1 / ATCC 23582 / Paris</strain>
    </source>
</reference>
<dbReference type="EMBL" id="CP000786">
    <property type="protein sequence ID" value="ABZ97029.1"/>
    <property type="molecule type" value="Genomic_DNA"/>
</dbReference>
<name>B0SLX7_LEPBP</name>
<organism evidence="1 2">
    <name type="scientific">Leptospira biflexa serovar Patoc (strain Patoc 1 / ATCC 23582 / Paris)</name>
    <dbReference type="NCBI Taxonomy" id="456481"/>
    <lineage>
        <taxon>Bacteria</taxon>
        <taxon>Pseudomonadati</taxon>
        <taxon>Spirochaetota</taxon>
        <taxon>Spirochaetia</taxon>
        <taxon>Leptospirales</taxon>
        <taxon>Leptospiraceae</taxon>
        <taxon>Leptospira</taxon>
    </lineage>
</organism>
<accession>B0SLX7</accession>
<proteinExistence type="predicted"/>
<dbReference type="InterPro" id="IPR013324">
    <property type="entry name" value="RNA_pol_sigma_r3/r4-like"/>
</dbReference>
<dbReference type="HOGENOM" id="CLU_979326_0_0_12"/>
<keyword evidence="2" id="KW-1185">Reference proteome</keyword>
<protein>
    <submittedName>
        <fullName evidence="1">Putative sigma factor</fullName>
    </submittedName>
</protein>